<keyword evidence="1 4" id="KW-0732">Signal</keyword>
<evidence type="ECO:0000256" key="3">
    <source>
        <dbReference type="ARBA" id="ARBA00038471"/>
    </source>
</evidence>
<evidence type="ECO:0000256" key="1">
    <source>
        <dbReference type="ARBA" id="ARBA00022729"/>
    </source>
</evidence>
<feature type="chain" id="PRO_5003679217" description="Pectinesterase inhibitor domain-containing protein" evidence="4">
    <location>
        <begin position="25"/>
        <end position="215"/>
    </location>
</feature>
<dbReference type="NCBIfam" id="TIGR01614">
    <property type="entry name" value="PME_inhib"/>
    <property type="match status" value="1"/>
</dbReference>
<protein>
    <recommendedName>
        <fullName evidence="5">Pectinesterase inhibitor domain-containing protein</fullName>
    </recommendedName>
</protein>
<dbReference type="SUPFAM" id="SSF101148">
    <property type="entry name" value="Plant invertase/pectin methylesterase inhibitor"/>
    <property type="match status" value="1"/>
</dbReference>
<evidence type="ECO:0000256" key="4">
    <source>
        <dbReference type="SAM" id="SignalP"/>
    </source>
</evidence>
<dbReference type="PANTHER" id="PTHR36710:SF18">
    <property type="entry name" value="PECTINESTERASE INHIBITOR 5-RELATED"/>
    <property type="match status" value="1"/>
</dbReference>
<proteinExistence type="evidence at transcript level"/>
<dbReference type="OMA" id="GNCLAIM"/>
<dbReference type="AlphaFoldDB" id="I3S3A0"/>
<reference evidence="6" key="1">
    <citation type="submission" date="2012-05" db="EMBL/GenBank/DDBJ databases">
        <authorList>
            <person name="Krishnakumar V."/>
            <person name="Cheung F."/>
            <person name="Xiao Y."/>
            <person name="Chan A."/>
            <person name="Moskal W.A."/>
            <person name="Town C.D."/>
        </authorList>
    </citation>
    <scope>NUCLEOTIDE SEQUENCE</scope>
</reference>
<name>I3S3A0_LOTJA</name>
<dbReference type="EMBL" id="BT134947">
    <property type="protein sequence ID" value="AFK34742.1"/>
    <property type="molecule type" value="mRNA"/>
</dbReference>
<dbReference type="KEGG" id="lja:130718001"/>
<accession>I3S3A0</accession>
<dbReference type="SMART" id="SM00856">
    <property type="entry name" value="PMEI"/>
    <property type="match status" value="1"/>
</dbReference>
<dbReference type="Pfam" id="PF04043">
    <property type="entry name" value="PMEI"/>
    <property type="match status" value="1"/>
</dbReference>
<dbReference type="OrthoDB" id="770764at2759"/>
<keyword evidence="2" id="KW-1015">Disulfide bond</keyword>
<evidence type="ECO:0000256" key="2">
    <source>
        <dbReference type="ARBA" id="ARBA00023157"/>
    </source>
</evidence>
<dbReference type="PROSITE" id="PS51257">
    <property type="entry name" value="PROKAR_LIPOPROTEIN"/>
    <property type="match status" value="1"/>
</dbReference>
<organism evidence="6">
    <name type="scientific">Lotus japonicus</name>
    <name type="common">Lotus corniculatus var. japonicus</name>
    <dbReference type="NCBI Taxonomy" id="34305"/>
    <lineage>
        <taxon>Eukaryota</taxon>
        <taxon>Viridiplantae</taxon>
        <taxon>Streptophyta</taxon>
        <taxon>Embryophyta</taxon>
        <taxon>Tracheophyta</taxon>
        <taxon>Spermatophyta</taxon>
        <taxon>Magnoliopsida</taxon>
        <taxon>eudicotyledons</taxon>
        <taxon>Gunneridae</taxon>
        <taxon>Pentapetalae</taxon>
        <taxon>rosids</taxon>
        <taxon>fabids</taxon>
        <taxon>Fabales</taxon>
        <taxon>Fabaceae</taxon>
        <taxon>Papilionoideae</taxon>
        <taxon>50 kb inversion clade</taxon>
        <taxon>NPAAA clade</taxon>
        <taxon>Hologalegina</taxon>
        <taxon>robinioid clade</taxon>
        <taxon>Loteae</taxon>
        <taxon>Lotus</taxon>
    </lineage>
</organism>
<dbReference type="Gene3D" id="1.20.140.40">
    <property type="entry name" value="Invertase/pectin methylesterase inhibitor family protein"/>
    <property type="match status" value="1"/>
</dbReference>
<dbReference type="CDD" id="cd15800">
    <property type="entry name" value="PMEI-like_2"/>
    <property type="match status" value="1"/>
</dbReference>
<dbReference type="GeneID" id="130718001"/>
<dbReference type="RefSeq" id="XP_057424414.1">
    <property type="nucleotide sequence ID" value="XM_057568431.1"/>
</dbReference>
<comment type="similarity">
    <text evidence="3">Belongs to the PMEI family.</text>
</comment>
<sequence length="215" mass="22863">MDSRFNKTLLLTVSLSCLLLSCNATRVLTIPPIGAPAQSKATASALVGSLFSVASATNKINPVITGFCSGTESPALCAKTLAPLLLQGAFDPLKALETEIEATMKQAQTVTGIILKKLADHNTPKAALDALHICKDQYSDILDTIKEALELIPQHNVVDAYYKFSSVISNKCTCDDAFTESPGVENPLVNESLTLFQLGGNCLAIMDALVNHSRL</sequence>
<evidence type="ECO:0000259" key="5">
    <source>
        <dbReference type="SMART" id="SM00856"/>
    </source>
</evidence>
<dbReference type="InterPro" id="IPR052421">
    <property type="entry name" value="PCW_Enzyme_Inhibitor"/>
</dbReference>
<dbReference type="InterPro" id="IPR006501">
    <property type="entry name" value="Pectinesterase_inhib_dom"/>
</dbReference>
<dbReference type="InterPro" id="IPR035513">
    <property type="entry name" value="Invertase/methylesterase_inhib"/>
</dbReference>
<dbReference type="GO" id="GO:0004857">
    <property type="term" value="F:enzyme inhibitor activity"/>
    <property type="evidence" value="ECO:0007669"/>
    <property type="project" value="InterPro"/>
</dbReference>
<evidence type="ECO:0000313" key="6">
    <source>
        <dbReference type="EMBL" id="AFK34742.1"/>
    </source>
</evidence>
<feature type="domain" description="Pectinesterase inhibitor" evidence="5">
    <location>
        <begin position="59"/>
        <end position="205"/>
    </location>
</feature>
<feature type="signal peptide" evidence="4">
    <location>
        <begin position="1"/>
        <end position="24"/>
    </location>
</feature>
<dbReference type="PANTHER" id="PTHR36710">
    <property type="entry name" value="PECTINESTERASE INHIBITOR-LIKE"/>
    <property type="match status" value="1"/>
</dbReference>
<dbReference type="FunFam" id="1.20.140.40:FF:000003">
    <property type="entry name" value="Invertase/pectin methylesterase inhibitor family protein"/>
    <property type="match status" value="1"/>
</dbReference>